<dbReference type="PANTHER" id="PTHR11104">
    <property type="entry name" value="AMINOGLYCOSIDE N3-ACETYLTRANSFERASE"/>
    <property type="match status" value="1"/>
</dbReference>
<proteinExistence type="inferred from homology"/>
<evidence type="ECO:0000256" key="4">
    <source>
        <dbReference type="RuleBase" id="RU365031"/>
    </source>
</evidence>
<reference evidence="5" key="3">
    <citation type="submission" date="2023-09" db="EMBL/GenBank/DDBJ databases">
        <title>Complete Genomes and Methylome analysis of Lactococcus lactis subs lactis strains.</title>
        <authorList>
            <person name="Fomenkov A."/>
            <person name="McDonnell B."/>
            <person name="Sun L."/>
            <person name="Van Sinderen D."/>
            <person name="Roberts R.J."/>
        </authorList>
    </citation>
    <scope>NUCLEOTIDE SEQUENCE</scope>
    <source>
        <strain evidence="5">229</strain>
    </source>
</reference>
<comment type="catalytic activity">
    <reaction evidence="4">
        <text>a 2-deoxystreptamine antibiotic + acetyl-CoA = an N(3)-acetyl-2-deoxystreptamine antibiotic + CoA + H(+)</text>
        <dbReference type="Rhea" id="RHEA:12665"/>
        <dbReference type="ChEBI" id="CHEBI:15378"/>
        <dbReference type="ChEBI" id="CHEBI:57287"/>
        <dbReference type="ChEBI" id="CHEBI:57288"/>
        <dbReference type="ChEBI" id="CHEBI:57921"/>
        <dbReference type="ChEBI" id="CHEBI:77452"/>
        <dbReference type="EC" id="2.3.1.81"/>
    </reaction>
</comment>
<sequence>MAPTIDGKPILTQKNIVDILTELDIKRGDTVLVHSSLKSLGYVIGGAEAVINAIIDRVGEKGTIIMPTQTIEMSDPSTWLYPPVAPEFWDIIRKALLPYNKDTTPVSKGIGVIPETFRKFNGVIRTSHPLYSFAIWGELARYLNTQELDYGLGKHSPLGKLYLKNNNAKIVLIGTDFESNTSIHLAEHYLNRKTIIQSSYVLKNLKKSRVIFKDIPLDIYDDFLEFQRYFESKNEINRRKIYKGYLSVYNFRDVVEQAIEYYKLKDFIEGNNRSSQ</sequence>
<dbReference type="PATRIC" id="fig|1360.96.peg.2014"/>
<reference evidence="7 8" key="1">
    <citation type="submission" date="2015-01" db="EMBL/GenBank/DDBJ databases">
        <title>Lactococcus lactis subsp.lactis JCM 5805 whole genome shotgun sequence.</title>
        <authorList>
            <person name="Fujii T."/>
            <person name="Tomita Y."/>
            <person name="Ikushima S."/>
            <person name="Fujiwara D."/>
        </authorList>
    </citation>
    <scope>NUCLEOTIDE SEQUENCE [LARGE SCALE GENOMIC DNA]</scope>
    <source>
        <strain evidence="7 8">JCM 5805</strain>
    </source>
</reference>
<dbReference type="EMBL" id="CP016735">
    <property type="protein sequence ID" value="ARE19471.1"/>
    <property type="molecule type" value="Genomic_DNA"/>
</dbReference>
<evidence type="ECO:0000313" key="7">
    <source>
        <dbReference type="EMBL" id="GAM81961.1"/>
    </source>
</evidence>
<keyword evidence="3 4" id="KW-0012">Acyltransferase</keyword>
<keyword evidence="4" id="KW-0046">Antibiotic resistance</keyword>
<geneLocation type="plasmid" evidence="6">
    <name>pUC06B</name>
</geneLocation>
<evidence type="ECO:0000313" key="9">
    <source>
        <dbReference type="Proteomes" id="UP000192095"/>
    </source>
</evidence>
<dbReference type="GO" id="GO:0046353">
    <property type="term" value="F:aminoglycoside 3-N-acetyltransferase activity"/>
    <property type="evidence" value="ECO:0007669"/>
    <property type="project" value="UniProtKB-EC"/>
</dbReference>
<organism evidence="7 8">
    <name type="scientific">Lactococcus lactis subsp. lactis</name>
    <name type="common">Streptococcus lactis</name>
    <dbReference type="NCBI Taxonomy" id="1360"/>
    <lineage>
        <taxon>Bacteria</taxon>
        <taxon>Bacillati</taxon>
        <taxon>Bacillota</taxon>
        <taxon>Bacilli</taxon>
        <taxon>Lactobacillales</taxon>
        <taxon>Streptococcaceae</taxon>
        <taxon>Lactococcus</taxon>
    </lineage>
</organism>
<dbReference type="Proteomes" id="UP000192095">
    <property type="component" value="Plasmid puc06b"/>
</dbReference>
<dbReference type="SUPFAM" id="SSF110710">
    <property type="entry name" value="TTHA0583/YokD-like"/>
    <property type="match status" value="1"/>
</dbReference>
<dbReference type="Proteomes" id="UP001055586">
    <property type="component" value="Chromosome"/>
</dbReference>
<evidence type="ECO:0000313" key="5">
    <source>
        <dbReference type="EMBL" id="ARD95098.1"/>
    </source>
</evidence>
<gene>
    <name evidence="7" type="ORF">JCM5805K_3087</name>
    <name evidence="5" type="ORF">LL229_0206</name>
    <name evidence="6" type="ORF">LLUC06_pB06</name>
</gene>
<accession>A0A0B8QTE7</accession>
<evidence type="ECO:0000256" key="2">
    <source>
        <dbReference type="ARBA" id="ARBA00022679"/>
    </source>
</evidence>
<dbReference type="Pfam" id="PF02522">
    <property type="entry name" value="Antibiotic_NAT"/>
    <property type="match status" value="1"/>
</dbReference>
<evidence type="ECO:0000256" key="1">
    <source>
        <dbReference type="ARBA" id="ARBA00006383"/>
    </source>
</evidence>
<dbReference type="EC" id="2.3.1.-" evidence="4"/>
<dbReference type="RefSeq" id="WP_015081734.1">
    <property type="nucleotide sequence ID" value="NZ_BAABQR010000015.1"/>
</dbReference>
<dbReference type="EMBL" id="CP090823">
    <property type="protein sequence ID" value="ARD95098.1"/>
    <property type="molecule type" value="Genomic_DNA"/>
</dbReference>
<dbReference type="InterPro" id="IPR003679">
    <property type="entry name" value="Amioglycoside_AcTrfase"/>
</dbReference>
<geneLocation type="plasmid" evidence="9">
    <name>puc06b</name>
</geneLocation>
<name>A0A0B8QTE7_LACLL</name>
<dbReference type="GO" id="GO:0046677">
    <property type="term" value="P:response to antibiotic"/>
    <property type="evidence" value="ECO:0007669"/>
    <property type="project" value="UniProtKB-KW"/>
</dbReference>
<dbReference type="PANTHER" id="PTHR11104:SF0">
    <property type="entry name" value="SPBETA PROPHAGE-DERIVED AMINOGLYCOSIDE N(3')-ACETYLTRANSFERASE-LIKE PROTEIN YOKD"/>
    <property type="match status" value="1"/>
</dbReference>
<dbReference type="Proteomes" id="UP000031847">
    <property type="component" value="Unassembled WGS sequence"/>
</dbReference>
<dbReference type="AlphaFoldDB" id="A0A0B8QTE7"/>
<keyword evidence="2 4" id="KW-0808">Transferase</keyword>
<comment type="similarity">
    <text evidence="1 4">Belongs to the antibiotic N-acetyltransferase family.</text>
</comment>
<dbReference type="EMBL" id="BBSI01000047">
    <property type="protein sequence ID" value="GAM81961.1"/>
    <property type="molecule type" value="Genomic_DNA"/>
</dbReference>
<reference evidence="6 9" key="2">
    <citation type="journal article" date="2017" name="BMC Genomics">
        <title>Comparative and functional genomics of the Lactococcus lactis taxon; insights into evolution and niche adaptation.</title>
        <authorList>
            <person name="Kelleher P."/>
            <person name="Bottacini F."/>
            <person name="Mahony J."/>
            <person name="Kilcawley K.N."/>
            <person name="van Sinderen D."/>
        </authorList>
    </citation>
    <scope>NUCLEOTIDE SEQUENCE [LARGE SCALE GENOMIC DNA]</scope>
    <source>
        <strain evidence="6 9">UC06</strain>
        <plasmid evidence="9">puc06b</plasmid>
    </source>
</reference>
<keyword evidence="6" id="KW-0614">Plasmid</keyword>
<dbReference type="InterPro" id="IPR028345">
    <property type="entry name" value="Antibiotic_NAT-like"/>
</dbReference>
<protein>
    <recommendedName>
        <fullName evidence="4">Aminoglycoside N(3)-acetyltransferase</fullName>
        <ecNumber evidence="4">2.3.1.-</ecNumber>
    </recommendedName>
</protein>
<evidence type="ECO:0000313" key="6">
    <source>
        <dbReference type="EMBL" id="ARE19471.1"/>
    </source>
</evidence>
<evidence type="ECO:0000313" key="8">
    <source>
        <dbReference type="Proteomes" id="UP000031847"/>
    </source>
</evidence>
<evidence type="ECO:0000256" key="3">
    <source>
        <dbReference type="ARBA" id="ARBA00023315"/>
    </source>
</evidence>